<evidence type="ECO:0000313" key="3">
    <source>
        <dbReference type="Proteomes" id="UP000679307"/>
    </source>
</evidence>
<dbReference type="Proteomes" id="UP000679307">
    <property type="component" value="Chromosome"/>
</dbReference>
<proteinExistence type="predicted"/>
<feature type="region of interest" description="Disordered" evidence="1">
    <location>
        <begin position="1"/>
        <end position="24"/>
    </location>
</feature>
<dbReference type="InterPro" id="IPR005754">
    <property type="entry name" value="Sortase"/>
</dbReference>
<evidence type="ECO:0000313" key="2">
    <source>
        <dbReference type="EMBL" id="QVT79903.1"/>
    </source>
</evidence>
<evidence type="ECO:0000256" key="1">
    <source>
        <dbReference type="SAM" id="MobiDB-lite"/>
    </source>
</evidence>
<accession>A0ABX8EHA8</accession>
<name>A0ABX8EHA8_9ACTN</name>
<dbReference type="EMBL" id="CP075371">
    <property type="protein sequence ID" value="QVT79903.1"/>
    <property type="molecule type" value="Genomic_DNA"/>
</dbReference>
<gene>
    <name evidence="2" type="ORF">ENKNEFLB_02293</name>
</gene>
<protein>
    <recommendedName>
        <fullName evidence="4">Class F sortase</fullName>
    </recommendedName>
</protein>
<reference evidence="2 3" key="1">
    <citation type="submission" date="2021-05" db="EMBL/GenBank/DDBJ databases">
        <title>Complete genome of Nocardioides aquaticus KCTC 9944T isolated from meromictic and hypersaline Ekho Lake, Antarctica.</title>
        <authorList>
            <person name="Hwang K."/>
            <person name="Kim K.M."/>
            <person name="Choe H."/>
        </authorList>
    </citation>
    <scope>NUCLEOTIDE SEQUENCE [LARGE SCALE GENOMIC DNA]</scope>
    <source>
        <strain evidence="2 3">KCTC 9944</strain>
    </source>
</reference>
<sequence>MPDDVNRAGWYSPGPAPGSASGSAVLVGHVDDREQGLGVFAVLADAEPGDEVAVELGSGRRVDHRVVGLEQFGKAELPLADLFAADGAPRLTLISCGGDFDEATGSYTDNIVVTAVPVGTLR</sequence>
<organism evidence="2 3">
    <name type="scientific">Nocardioides aquaticus</name>
    <dbReference type="NCBI Taxonomy" id="160826"/>
    <lineage>
        <taxon>Bacteria</taxon>
        <taxon>Bacillati</taxon>
        <taxon>Actinomycetota</taxon>
        <taxon>Actinomycetes</taxon>
        <taxon>Propionibacteriales</taxon>
        <taxon>Nocardioidaceae</taxon>
        <taxon>Nocardioides</taxon>
    </lineage>
</organism>
<dbReference type="Pfam" id="PF04203">
    <property type="entry name" value="Sortase"/>
    <property type="match status" value="1"/>
</dbReference>
<dbReference type="InterPro" id="IPR042001">
    <property type="entry name" value="Sortase_F"/>
</dbReference>
<keyword evidence="3" id="KW-1185">Reference proteome</keyword>
<dbReference type="CDD" id="cd05829">
    <property type="entry name" value="Sortase_F"/>
    <property type="match status" value="1"/>
</dbReference>
<evidence type="ECO:0008006" key="4">
    <source>
        <dbReference type="Google" id="ProtNLM"/>
    </source>
</evidence>